<feature type="domain" description="eIF3a PCI" evidence="5">
    <location>
        <begin position="208"/>
        <end position="343"/>
    </location>
</feature>
<dbReference type="PANTHER" id="PTHR14005">
    <property type="entry name" value="EUKARYOTIC TRANSLATION INITIATION FACTOR 3, THETA SUBUNIT"/>
    <property type="match status" value="1"/>
</dbReference>
<feature type="compositionally biased region" description="Basic and acidic residues" evidence="4">
    <location>
        <begin position="180"/>
        <end position="189"/>
    </location>
</feature>
<reference evidence="6 7" key="1">
    <citation type="submission" date="2016-06" db="EMBL/GenBank/DDBJ databases">
        <authorList>
            <consortium name="Pathogen Informatics"/>
        </authorList>
    </citation>
    <scope>NUCLEOTIDE SEQUENCE [LARGE SCALE GENOMIC DNA]</scope>
    <source>
        <strain evidence="6">PmlGA01</strain>
    </source>
</reference>
<organism evidence="6 7">
    <name type="scientific">Plasmodium malariae</name>
    <dbReference type="NCBI Taxonomy" id="5858"/>
    <lineage>
        <taxon>Eukaryota</taxon>
        <taxon>Sar</taxon>
        <taxon>Alveolata</taxon>
        <taxon>Apicomplexa</taxon>
        <taxon>Aconoidasida</taxon>
        <taxon>Haemosporida</taxon>
        <taxon>Plasmodiidae</taxon>
        <taxon>Plasmodium</taxon>
        <taxon>Plasmodium (Plasmodium)</taxon>
    </lineage>
</organism>
<keyword evidence="1" id="KW-0963">Cytoplasm</keyword>
<feature type="compositionally biased region" description="Basic and acidic residues" evidence="4">
    <location>
        <begin position="131"/>
        <end position="149"/>
    </location>
</feature>
<dbReference type="EMBL" id="LT594502">
    <property type="protein sequence ID" value="SBT80823.1"/>
    <property type="molecule type" value="Genomic_DNA"/>
</dbReference>
<name>A0A1C3L2W6_PLAMA</name>
<dbReference type="GO" id="GO:0003729">
    <property type="term" value="F:mRNA binding"/>
    <property type="evidence" value="ECO:0007669"/>
    <property type="project" value="TreeGrafter"/>
</dbReference>
<dbReference type="AlphaFoldDB" id="A0A1C3L2W6"/>
<feature type="non-terminal residue" evidence="6">
    <location>
        <position position="370"/>
    </location>
</feature>
<accession>A0A1C3L2W6</accession>
<evidence type="ECO:0000256" key="2">
    <source>
        <dbReference type="ARBA" id="ARBA00022540"/>
    </source>
</evidence>
<dbReference type="InterPro" id="IPR027512">
    <property type="entry name" value="EIF3A"/>
</dbReference>
<evidence type="ECO:0000313" key="7">
    <source>
        <dbReference type="Proteomes" id="UP000219799"/>
    </source>
</evidence>
<dbReference type="Gene3D" id="1.25.40.860">
    <property type="match status" value="1"/>
</dbReference>
<protein>
    <submittedName>
        <fullName evidence="6">Eukaryotic translation initiation factor 3 subunit A, putative</fullName>
    </submittedName>
</protein>
<proteinExistence type="predicted"/>
<dbReference type="GO" id="GO:0071541">
    <property type="term" value="C:eukaryotic translation initiation factor 3 complex, eIF3m"/>
    <property type="evidence" value="ECO:0007669"/>
    <property type="project" value="TreeGrafter"/>
</dbReference>
<dbReference type="Gene3D" id="4.10.860.10">
    <property type="entry name" value="UVR domain"/>
    <property type="match status" value="1"/>
</dbReference>
<evidence type="ECO:0000313" key="6">
    <source>
        <dbReference type="EMBL" id="SBT80823.1"/>
    </source>
</evidence>
<feature type="region of interest" description="Disordered" evidence="4">
    <location>
        <begin position="121"/>
        <end position="192"/>
    </location>
</feature>
<feature type="non-terminal residue" evidence="6">
    <location>
        <position position="1"/>
    </location>
</feature>
<gene>
    <name evidence="6" type="primary">EIF3A</name>
    <name evidence="6" type="ORF">PMLGA01_140032100</name>
</gene>
<dbReference type="InterPro" id="IPR054711">
    <property type="entry name" value="eIF3a_PCI_TPR-like"/>
</dbReference>
<evidence type="ECO:0000256" key="4">
    <source>
        <dbReference type="SAM" id="MobiDB-lite"/>
    </source>
</evidence>
<dbReference type="GO" id="GO:0003743">
    <property type="term" value="F:translation initiation factor activity"/>
    <property type="evidence" value="ECO:0007669"/>
    <property type="project" value="UniProtKB-KW"/>
</dbReference>
<dbReference type="GO" id="GO:0002188">
    <property type="term" value="P:translation reinitiation"/>
    <property type="evidence" value="ECO:0007669"/>
    <property type="project" value="TreeGrafter"/>
</dbReference>
<keyword evidence="2 6" id="KW-0396">Initiation factor</keyword>
<dbReference type="GO" id="GO:0001732">
    <property type="term" value="P:formation of cytoplasmic translation initiation complex"/>
    <property type="evidence" value="ECO:0007669"/>
    <property type="project" value="TreeGrafter"/>
</dbReference>
<dbReference type="VEuPathDB" id="PlasmoDB:PmUG01_14047600"/>
<dbReference type="Pfam" id="PF22591">
    <property type="entry name" value="eIF3a_PCI_TPR-like"/>
    <property type="match status" value="2"/>
</dbReference>
<evidence type="ECO:0000256" key="1">
    <source>
        <dbReference type="ARBA" id="ARBA00022490"/>
    </source>
</evidence>
<evidence type="ECO:0000256" key="3">
    <source>
        <dbReference type="ARBA" id="ARBA00022917"/>
    </source>
</evidence>
<sequence>LRATPKLEKAYHETAKKALIFCKENKRLTEFKKLSDLLRNHYNLILKGKHKPEYQSLLKIEYHLETKIIQLEAACELNMWKEASNIAEDIYNLNMHDYFYKSMKANIIEPELAMIVENMPSNSKNATSEEQEQKKEVDNEKEKEKKAEGSNELNKSAQQQGSLSKTQEEGGAGTVGVVDDMNKDTKGEDEQMNVQANESSANANYVLAKSKENLKNWVAIFYEKMADILFVYESELFHGLAWLKYCFHILNYKKSVTEKEKSFICTKAVLAVLSIPLIGNKKKNEDYAKIFEAHKKMSQLLGHTSVPLKESLKNGLRVRNILNCADENVQKLYSIIENQFTPLSLCLECEVLLKELESTEHKLYINKIKE</sequence>
<dbReference type="GO" id="GO:0043614">
    <property type="term" value="C:multi-eIF complex"/>
    <property type="evidence" value="ECO:0007669"/>
    <property type="project" value="TreeGrafter"/>
</dbReference>
<dbReference type="GO" id="GO:0071540">
    <property type="term" value="C:eukaryotic translation initiation factor 3 complex, eIF3e"/>
    <property type="evidence" value="ECO:0007669"/>
    <property type="project" value="TreeGrafter"/>
</dbReference>
<dbReference type="Proteomes" id="UP000219799">
    <property type="component" value="Chromosome 14"/>
</dbReference>
<feature type="domain" description="eIF3a PCI" evidence="5">
    <location>
        <begin position="1"/>
        <end position="94"/>
    </location>
</feature>
<feature type="compositionally biased region" description="Polar residues" evidence="4">
    <location>
        <begin position="151"/>
        <end position="165"/>
    </location>
</feature>
<dbReference type="PANTHER" id="PTHR14005:SF0">
    <property type="entry name" value="EUKARYOTIC TRANSLATION INITIATION FACTOR 3 SUBUNIT A"/>
    <property type="match status" value="1"/>
</dbReference>
<keyword evidence="3" id="KW-0648">Protein biosynthesis</keyword>
<evidence type="ECO:0000259" key="5">
    <source>
        <dbReference type="Pfam" id="PF22591"/>
    </source>
</evidence>